<dbReference type="PANTHER" id="PTHR45829:SF1">
    <property type="entry name" value="CARRIER PROTEIN, PUTATIVE (AFU_ORTHOLOGUE AFUA_4G06780)-RELATED"/>
    <property type="match status" value="1"/>
</dbReference>
<evidence type="ECO:0000256" key="11">
    <source>
        <dbReference type="SAM" id="MobiDB-lite"/>
    </source>
</evidence>
<comment type="similarity">
    <text evidence="10">Belongs to the mitochondrial carrier (TC 2.A.29) family.</text>
</comment>
<keyword evidence="6" id="KW-1133">Transmembrane helix</keyword>
<keyword evidence="7" id="KW-0496">Mitochondrion</keyword>
<dbReference type="GO" id="GO:0015218">
    <property type="term" value="F:pyrimidine nucleotide transmembrane transporter activity"/>
    <property type="evidence" value="ECO:0007669"/>
    <property type="project" value="InterPro"/>
</dbReference>
<evidence type="ECO:0000256" key="4">
    <source>
        <dbReference type="ARBA" id="ARBA00022737"/>
    </source>
</evidence>
<dbReference type="AlphaFoldDB" id="A0A9N8V8P5"/>
<reference evidence="12" key="1">
    <citation type="submission" date="2021-06" db="EMBL/GenBank/DDBJ databases">
        <authorList>
            <person name="Kallberg Y."/>
            <person name="Tangrot J."/>
            <person name="Rosling A."/>
        </authorList>
    </citation>
    <scope>NUCLEOTIDE SEQUENCE</scope>
    <source>
        <strain evidence="12">FL130A</strain>
    </source>
</reference>
<name>A0A9N8V8P5_9GLOM</name>
<accession>A0A9N8V8P5</accession>
<evidence type="ECO:0000256" key="9">
    <source>
        <dbReference type="PROSITE-ProRule" id="PRU00282"/>
    </source>
</evidence>
<protein>
    <submittedName>
        <fullName evidence="12">3128_t:CDS:1</fullName>
    </submittedName>
</protein>
<dbReference type="OrthoDB" id="10266426at2759"/>
<dbReference type="InterPro" id="IPR018108">
    <property type="entry name" value="MCP_transmembrane"/>
</dbReference>
<keyword evidence="5" id="KW-0999">Mitochondrion inner membrane</keyword>
<evidence type="ECO:0000256" key="5">
    <source>
        <dbReference type="ARBA" id="ARBA00022792"/>
    </source>
</evidence>
<dbReference type="PANTHER" id="PTHR45829">
    <property type="entry name" value="MITOCHONDRIAL CARRIER PROTEIN RIM2"/>
    <property type="match status" value="1"/>
</dbReference>
<dbReference type="Proteomes" id="UP000789508">
    <property type="component" value="Unassembled WGS sequence"/>
</dbReference>
<dbReference type="GO" id="GO:1990519">
    <property type="term" value="P:pyrimidine nucleotide import into mitochondrion"/>
    <property type="evidence" value="ECO:0007669"/>
    <property type="project" value="TreeGrafter"/>
</dbReference>
<dbReference type="SUPFAM" id="SSF103506">
    <property type="entry name" value="Mitochondrial carrier"/>
    <property type="match status" value="1"/>
</dbReference>
<comment type="subcellular location">
    <subcellularLocation>
        <location evidence="1">Mitochondrion inner membrane</location>
        <topology evidence="1">Multi-pass membrane protein</topology>
    </subcellularLocation>
</comment>
<evidence type="ECO:0000256" key="8">
    <source>
        <dbReference type="ARBA" id="ARBA00023136"/>
    </source>
</evidence>
<dbReference type="GO" id="GO:0005743">
    <property type="term" value="C:mitochondrial inner membrane"/>
    <property type="evidence" value="ECO:0007669"/>
    <property type="project" value="UniProtKB-SubCell"/>
</dbReference>
<dbReference type="Pfam" id="PF00153">
    <property type="entry name" value="Mito_carr"/>
    <property type="match status" value="3"/>
</dbReference>
<feature type="region of interest" description="Disordered" evidence="11">
    <location>
        <begin position="1"/>
        <end position="37"/>
    </location>
</feature>
<evidence type="ECO:0000256" key="3">
    <source>
        <dbReference type="ARBA" id="ARBA00022692"/>
    </source>
</evidence>
<evidence type="ECO:0000313" key="13">
    <source>
        <dbReference type="Proteomes" id="UP000789508"/>
    </source>
</evidence>
<dbReference type="InterPro" id="IPR023395">
    <property type="entry name" value="MCP_dom_sf"/>
</dbReference>
<gene>
    <name evidence="12" type="ORF">ALEPTO_LOCUS365</name>
</gene>
<feature type="compositionally biased region" description="Low complexity" evidence="11">
    <location>
        <begin position="19"/>
        <end position="35"/>
    </location>
</feature>
<dbReference type="Gene3D" id="1.50.40.10">
    <property type="entry name" value="Mitochondrial carrier domain"/>
    <property type="match status" value="2"/>
</dbReference>
<keyword evidence="13" id="KW-1185">Reference proteome</keyword>
<dbReference type="EMBL" id="CAJVPS010000020">
    <property type="protein sequence ID" value="CAG8441703.1"/>
    <property type="molecule type" value="Genomic_DNA"/>
</dbReference>
<proteinExistence type="inferred from homology"/>
<evidence type="ECO:0000256" key="7">
    <source>
        <dbReference type="ARBA" id="ARBA00023128"/>
    </source>
</evidence>
<evidence type="ECO:0000256" key="6">
    <source>
        <dbReference type="ARBA" id="ARBA00022989"/>
    </source>
</evidence>
<feature type="repeat" description="Solcar" evidence="9">
    <location>
        <begin position="194"/>
        <end position="281"/>
    </location>
</feature>
<sequence>MSTTTTTSSTTAPPPPPTTAATSATIPSSTTSNTSKKPRLMGILSVESDKIKHSLAGAVAGCVSSIVTCPLDVVKTRLQNQNDNIAKGMYNGNHIRGAAMPIYKGTGGTLRRIWREEGIRGLYRGLGPTLYGYLPTWAIYFTAYDYFKATLAEGMRGFYKGLGPSLMGVSHVAVQFPLYEKMKVWLKSPDHEHLSNLSILYASSASKMIASMATYPHEVVRTRLQNQTVRPHKYHGIIHAVRVIAHEEGWTAFYKGMMTNLLRTVPASALTILTYEILMRRLNAGSTRGG</sequence>
<organism evidence="12 13">
    <name type="scientific">Ambispora leptoticha</name>
    <dbReference type="NCBI Taxonomy" id="144679"/>
    <lineage>
        <taxon>Eukaryota</taxon>
        <taxon>Fungi</taxon>
        <taxon>Fungi incertae sedis</taxon>
        <taxon>Mucoromycota</taxon>
        <taxon>Glomeromycotina</taxon>
        <taxon>Glomeromycetes</taxon>
        <taxon>Archaeosporales</taxon>
        <taxon>Ambisporaceae</taxon>
        <taxon>Ambispora</taxon>
    </lineage>
</organism>
<feature type="repeat" description="Solcar" evidence="9">
    <location>
        <begin position="48"/>
        <end position="150"/>
    </location>
</feature>
<keyword evidence="8 9" id="KW-0472">Membrane</keyword>
<keyword evidence="4" id="KW-0677">Repeat</keyword>
<keyword evidence="3 9" id="KW-0812">Transmembrane</keyword>
<keyword evidence="2 10" id="KW-0813">Transport</keyword>
<evidence type="ECO:0000313" key="12">
    <source>
        <dbReference type="EMBL" id="CAG8441703.1"/>
    </source>
</evidence>
<evidence type="ECO:0000256" key="1">
    <source>
        <dbReference type="ARBA" id="ARBA00004448"/>
    </source>
</evidence>
<evidence type="ECO:0000256" key="2">
    <source>
        <dbReference type="ARBA" id="ARBA00022448"/>
    </source>
</evidence>
<evidence type="ECO:0000256" key="10">
    <source>
        <dbReference type="RuleBase" id="RU000488"/>
    </source>
</evidence>
<feature type="compositionally biased region" description="Low complexity" evidence="11">
    <location>
        <begin position="1"/>
        <end position="11"/>
    </location>
</feature>
<dbReference type="InterPro" id="IPR049562">
    <property type="entry name" value="SLC25A33/36-like"/>
</dbReference>
<dbReference type="PROSITE" id="PS50920">
    <property type="entry name" value="SOLCAR"/>
    <property type="match status" value="2"/>
</dbReference>
<comment type="caution">
    <text evidence="12">The sequence shown here is derived from an EMBL/GenBank/DDBJ whole genome shotgun (WGS) entry which is preliminary data.</text>
</comment>